<dbReference type="InterPro" id="IPR039426">
    <property type="entry name" value="TonB-dep_rcpt-like"/>
</dbReference>
<dbReference type="PROSITE" id="PS52016">
    <property type="entry name" value="TONB_DEPENDENT_REC_3"/>
    <property type="match status" value="1"/>
</dbReference>
<dbReference type="PANTHER" id="PTHR32552:SF81">
    <property type="entry name" value="TONB-DEPENDENT OUTER MEMBRANE RECEPTOR"/>
    <property type="match status" value="1"/>
</dbReference>
<evidence type="ECO:0000256" key="3">
    <source>
        <dbReference type="ARBA" id="ARBA00022452"/>
    </source>
</evidence>
<dbReference type="Pfam" id="PF00593">
    <property type="entry name" value="TonB_dep_Rec_b-barrel"/>
    <property type="match status" value="1"/>
</dbReference>
<feature type="domain" description="TonB-dependent receptor-like beta-barrel" evidence="13">
    <location>
        <begin position="214"/>
        <end position="674"/>
    </location>
</feature>
<evidence type="ECO:0000313" key="16">
    <source>
        <dbReference type="Proteomes" id="UP000239867"/>
    </source>
</evidence>
<evidence type="ECO:0000256" key="11">
    <source>
        <dbReference type="PROSITE-ProRule" id="PRU01360"/>
    </source>
</evidence>
<name>A0A2L1GM01_9BACT</name>
<evidence type="ECO:0000256" key="12">
    <source>
        <dbReference type="RuleBase" id="RU003357"/>
    </source>
</evidence>
<dbReference type="KEGG" id="deo:CAY53_03340"/>
<keyword evidence="4" id="KW-0410">Iron transport</keyword>
<gene>
    <name evidence="15" type="ORF">CAY53_03340</name>
</gene>
<dbReference type="InterPro" id="IPR010916">
    <property type="entry name" value="TonB_box_CS"/>
</dbReference>
<keyword evidence="6" id="KW-0408">Iron</keyword>
<dbReference type="CDD" id="cd01347">
    <property type="entry name" value="ligand_gated_channel"/>
    <property type="match status" value="1"/>
</dbReference>
<evidence type="ECO:0000256" key="4">
    <source>
        <dbReference type="ARBA" id="ARBA00022496"/>
    </source>
</evidence>
<keyword evidence="9 11" id="KW-0472">Membrane</keyword>
<dbReference type="InterPro" id="IPR012910">
    <property type="entry name" value="Plug_dom"/>
</dbReference>
<dbReference type="SUPFAM" id="SSF56935">
    <property type="entry name" value="Porins"/>
    <property type="match status" value="1"/>
</dbReference>
<proteinExistence type="inferred from homology"/>
<dbReference type="EMBL" id="CP021255">
    <property type="protein sequence ID" value="AVD70637.1"/>
    <property type="molecule type" value="Genomic_DNA"/>
</dbReference>
<evidence type="ECO:0000256" key="1">
    <source>
        <dbReference type="ARBA" id="ARBA00004571"/>
    </source>
</evidence>
<keyword evidence="15" id="KW-0675">Receptor</keyword>
<dbReference type="PANTHER" id="PTHR32552">
    <property type="entry name" value="FERRICHROME IRON RECEPTOR-RELATED"/>
    <property type="match status" value="1"/>
</dbReference>
<dbReference type="AlphaFoldDB" id="A0A2L1GM01"/>
<keyword evidence="2 11" id="KW-0813">Transport</keyword>
<evidence type="ECO:0000256" key="7">
    <source>
        <dbReference type="ARBA" id="ARBA00023065"/>
    </source>
</evidence>
<dbReference type="Pfam" id="PF07715">
    <property type="entry name" value="Plug"/>
    <property type="match status" value="1"/>
</dbReference>
<dbReference type="InterPro" id="IPR000531">
    <property type="entry name" value="Beta-barrel_TonB"/>
</dbReference>
<reference evidence="15 16" key="1">
    <citation type="journal article" date="2018" name="MBio">
        <title>Insights into the evolution of host association through the isolation and characterization of a novel human periodontal pathobiont, Desulfobulbus oralis.</title>
        <authorList>
            <person name="Cross K.L."/>
            <person name="Chirania P."/>
            <person name="Xiong W."/>
            <person name="Beall C.J."/>
            <person name="Elkins J.G."/>
            <person name="Giannone R.J."/>
            <person name="Griffen A.L."/>
            <person name="Guss A.M."/>
            <person name="Hettich R.L."/>
            <person name="Joshi S.S."/>
            <person name="Mokrzan E.M."/>
            <person name="Martin R.K."/>
            <person name="Zhulin I.B."/>
            <person name="Leys E.J."/>
            <person name="Podar M."/>
        </authorList>
    </citation>
    <scope>NUCLEOTIDE SEQUENCE [LARGE SCALE GENOMIC DNA]</scope>
    <source>
        <strain evidence="15 16">ORNL</strain>
    </source>
</reference>
<evidence type="ECO:0000259" key="13">
    <source>
        <dbReference type="Pfam" id="PF00593"/>
    </source>
</evidence>
<dbReference type="InterPro" id="IPR036942">
    <property type="entry name" value="Beta-barrel_TonB_sf"/>
</dbReference>
<keyword evidence="10 11" id="KW-0998">Cell outer membrane</keyword>
<accession>A0A2L1GM01</accession>
<evidence type="ECO:0000256" key="5">
    <source>
        <dbReference type="ARBA" id="ARBA00022692"/>
    </source>
</evidence>
<evidence type="ECO:0000256" key="6">
    <source>
        <dbReference type="ARBA" id="ARBA00023004"/>
    </source>
</evidence>
<dbReference type="PROSITE" id="PS00430">
    <property type="entry name" value="TONB_DEPENDENT_REC_1"/>
    <property type="match status" value="1"/>
</dbReference>
<evidence type="ECO:0000259" key="14">
    <source>
        <dbReference type="Pfam" id="PF07715"/>
    </source>
</evidence>
<dbReference type="GO" id="GO:0006826">
    <property type="term" value="P:iron ion transport"/>
    <property type="evidence" value="ECO:0007669"/>
    <property type="project" value="UniProtKB-KW"/>
</dbReference>
<keyword evidence="16" id="KW-1185">Reference proteome</keyword>
<dbReference type="GO" id="GO:0009279">
    <property type="term" value="C:cell outer membrane"/>
    <property type="evidence" value="ECO:0007669"/>
    <property type="project" value="UniProtKB-SubCell"/>
</dbReference>
<sequence>MKKTSNSIKSSTRPERRQAMRHHIFGGILSFFLLFESAHAAESQLQPADTYMLETITVTATKREQTLREIAGSVSTASDIDLENQGAETLQDATKIFPNVHMKSTSSGNEIVIRGMSTWDTALQSPAGLYVDGVPYPLSYMQNIYLHEIESVEVMRGPQGTLYGRNSESGVINLVRRTPDNWLRGSLFTELGSHDTLRLGASAAGPLIEDKIYFSGSYLRHQTDGFVLNEYKQKDQAARHKADSGRVVLRLTPTDALDVRMSLDATHSDDGIGSMRLSTGPYRSGRYKIRSDAPDEASSDLVIPAFTITHTGEYVRTTSITSYLDYKYKMLSDLDRTPLPQGESEININQCNISEELRFSSVGKQRLSWVAGLFAGKTPMTTNVNRILRQSAATTYLHTDYTETTGALFGQGTYAITDVFRLTAGLRTEYTNLDGEQTYKTTAGNRMYEKDFDYTEFLPMVSTSLDVTDNLTTYASWSQGYLPGGFNVFSYSSKDTFYYNPEYSTNYEIGLKTQWMDNKLQANVSAFYSDIRDKQVREEVPSAGIGTWKFTNSAKAHTSGIELEVRLYPLEGWELRSGVGYARSEIDDWMVSTPSGGIKNYSGNRLTWAPELTYHLGVGYIHPSGFFAQTEYLGSGKQYFDAENTLSDPGYNTVNLQFGYRGENLTVAIWGKNIFDTHYITKKLVANGNKIEEDGNPFSFGTTVSWSF</sequence>
<dbReference type="Gene3D" id="2.40.170.20">
    <property type="entry name" value="TonB-dependent receptor, beta-barrel domain"/>
    <property type="match status" value="1"/>
</dbReference>
<evidence type="ECO:0000256" key="9">
    <source>
        <dbReference type="ARBA" id="ARBA00023136"/>
    </source>
</evidence>
<comment type="similarity">
    <text evidence="11 12">Belongs to the TonB-dependent receptor family.</text>
</comment>
<organism evidence="15 16">
    <name type="scientific">Desulfobulbus oralis</name>
    <dbReference type="NCBI Taxonomy" id="1986146"/>
    <lineage>
        <taxon>Bacteria</taxon>
        <taxon>Pseudomonadati</taxon>
        <taxon>Thermodesulfobacteriota</taxon>
        <taxon>Desulfobulbia</taxon>
        <taxon>Desulfobulbales</taxon>
        <taxon>Desulfobulbaceae</taxon>
        <taxon>Desulfobulbus</taxon>
    </lineage>
</organism>
<feature type="domain" description="TonB-dependent receptor plug" evidence="14">
    <location>
        <begin position="67"/>
        <end position="171"/>
    </location>
</feature>
<keyword evidence="3 11" id="KW-1134">Transmembrane beta strand</keyword>
<comment type="subcellular location">
    <subcellularLocation>
        <location evidence="1 11">Cell outer membrane</location>
        <topology evidence="1 11">Multi-pass membrane protein</topology>
    </subcellularLocation>
</comment>
<keyword evidence="7" id="KW-0406">Ion transport</keyword>
<evidence type="ECO:0000256" key="8">
    <source>
        <dbReference type="ARBA" id="ARBA00023077"/>
    </source>
</evidence>
<keyword evidence="5 11" id="KW-0812">Transmembrane</keyword>
<evidence type="ECO:0000256" key="10">
    <source>
        <dbReference type="ARBA" id="ARBA00023237"/>
    </source>
</evidence>
<evidence type="ECO:0000313" key="15">
    <source>
        <dbReference type="EMBL" id="AVD70637.1"/>
    </source>
</evidence>
<keyword evidence="8 12" id="KW-0798">TonB box</keyword>
<protein>
    <submittedName>
        <fullName evidence="15">TonB-dependent receptor</fullName>
    </submittedName>
</protein>
<evidence type="ECO:0000256" key="2">
    <source>
        <dbReference type="ARBA" id="ARBA00022448"/>
    </source>
</evidence>
<dbReference type="Proteomes" id="UP000239867">
    <property type="component" value="Chromosome"/>
</dbReference>